<evidence type="ECO:0000256" key="6">
    <source>
        <dbReference type="ARBA" id="ARBA00022737"/>
    </source>
</evidence>
<evidence type="ECO:0000256" key="9">
    <source>
        <dbReference type="ARBA" id="ARBA00023134"/>
    </source>
</evidence>
<name>A0A9P8CYF5_MORAP</name>
<comment type="subcellular location">
    <subcellularLocation>
        <location evidence="1">Cytoplasm</location>
    </subcellularLocation>
</comment>
<dbReference type="Pfam" id="PF03144">
    <property type="entry name" value="GTP_EFTU_D2"/>
    <property type="match status" value="1"/>
</dbReference>
<organism evidence="17 18">
    <name type="scientific">Mortierella alpina</name>
    <name type="common">Oleaginous fungus</name>
    <name type="synonym">Mortierella renispora</name>
    <dbReference type="NCBI Taxonomy" id="64518"/>
    <lineage>
        <taxon>Eukaryota</taxon>
        <taxon>Fungi</taxon>
        <taxon>Fungi incertae sedis</taxon>
        <taxon>Mucoromycota</taxon>
        <taxon>Mortierellomycotina</taxon>
        <taxon>Mortierellomycetes</taxon>
        <taxon>Mortierellales</taxon>
        <taxon>Mortierellaceae</taxon>
        <taxon>Mortierella</taxon>
    </lineage>
</organism>
<evidence type="ECO:0000256" key="8">
    <source>
        <dbReference type="ARBA" id="ARBA00022917"/>
    </source>
</evidence>
<evidence type="ECO:0000256" key="2">
    <source>
        <dbReference type="ARBA" id="ARBA00007249"/>
    </source>
</evidence>
<dbReference type="InterPro" id="IPR050100">
    <property type="entry name" value="TRAFAC_GTPase_members"/>
</dbReference>
<accession>A0A9P8CYF5</accession>
<dbReference type="SUPFAM" id="SSF50465">
    <property type="entry name" value="EF-Tu/eEF-1alpha/eIF2-gamma C-terminal domain"/>
    <property type="match status" value="1"/>
</dbReference>
<evidence type="ECO:0000256" key="5">
    <source>
        <dbReference type="ARBA" id="ARBA00022553"/>
    </source>
</evidence>
<keyword evidence="9" id="KW-0342">GTP-binding</keyword>
<dbReference type="CDD" id="cd01883">
    <property type="entry name" value="EF1_alpha"/>
    <property type="match status" value="1"/>
</dbReference>
<dbReference type="PRINTS" id="PR00315">
    <property type="entry name" value="ELONGATNFCT"/>
</dbReference>
<proteinExistence type="inferred from homology"/>
<dbReference type="FunFam" id="2.40.30.10:FF:000017">
    <property type="entry name" value="Eukaryotic peptide chain release factor GTP-binding subunit"/>
    <property type="match status" value="1"/>
</dbReference>
<evidence type="ECO:0000256" key="7">
    <source>
        <dbReference type="ARBA" id="ARBA00022741"/>
    </source>
</evidence>
<evidence type="ECO:0000313" key="17">
    <source>
        <dbReference type="EMBL" id="KAG9325583.1"/>
    </source>
</evidence>
<keyword evidence="15" id="KW-1133">Transmembrane helix</keyword>
<gene>
    <name evidence="17" type="ORF">KVV02_004885</name>
</gene>
<dbReference type="GO" id="GO:0002184">
    <property type="term" value="P:cytoplasmic translational termination"/>
    <property type="evidence" value="ECO:0007669"/>
    <property type="project" value="UniProtKB-ARBA"/>
</dbReference>
<dbReference type="InterPro" id="IPR009000">
    <property type="entry name" value="Transl_B-barrel_sf"/>
</dbReference>
<evidence type="ECO:0000256" key="12">
    <source>
        <dbReference type="ARBA" id="ARBA00030845"/>
    </source>
</evidence>
<dbReference type="GO" id="GO:0003747">
    <property type="term" value="F:translation release factor activity"/>
    <property type="evidence" value="ECO:0007669"/>
    <property type="project" value="InterPro"/>
</dbReference>
<dbReference type="InterPro" id="IPR031157">
    <property type="entry name" value="G_TR_CS"/>
</dbReference>
<evidence type="ECO:0000256" key="3">
    <source>
        <dbReference type="ARBA" id="ARBA00015765"/>
    </source>
</evidence>
<dbReference type="Pfam" id="PF00009">
    <property type="entry name" value="GTP_EFTU"/>
    <property type="match status" value="1"/>
</dbReference>
<protein>
    <recommendedName>
        <fullName evidence="3">Eukaryotic peptide chain release factor GTP-binding subunit</fullName>
    </recommendedName>
    <alternativeName>
        <fullName evidence="13">ERF-3</fullName>
    </alternativeName>
    <alternativeName>
        <fullName evidence="12">ERF2</fullName>
    </alternativeName>
    <alternativeName>
        <fullName evidence="10">Polypeptide release factor 3</fullName>
    </alternativeName>
    <alternativeName>
        <fullName evidence="11">Translation release factor 3</fullName>
    </alternativeName>
</protein>
<dbReference type="Proteomes" id="UP000717515">
    <property type="component" value="Unassembled WGS sequence"/>
</dbReference>
<keyword evidence="4" id="KW-0963">Cytoplasm</keyword>
<comment type="caution">
    <text evidence="17">The sequence shown here is derived from an EMBL/GenBank/DDBJ whole genome shotgun (WGS) entry which is preliminary data.</text>
</comment>
<dbReference type="GO" id="GO:0003924">
    <property type="term" value="F:GTPase activity"/>
    <property type="evidence" value="ECO:0007669"/>
    <property type="project" value="InterPro"/>
</dbReference>
<dbReference type="Gene3D" id="2.40.30.10">
    <property type="entry name" value="Translation factors"/>
    <property type="match status" value="2"/>
</dbReference>
<dbReference type="PROSITE" id="PS51722">
    <property type="entry name" value="G_TR_2"/>
    <property type="match status" value="1"/>
</dbReference>
<dbReference type="PROSITE" id="PS00301">
    <property type="entry name" value="G_TR_1"/>
    <property type="match status" value="1"/>
</dbReference>
<evidence type="ECO:0000256" key="10">
    <source>
        <dbReference type="ARBA" id="ARBA00029585"/>
    </source>
</evidence>
<keyword evidence="15" id="KW-0812">Transmembrane</keyword>
<dbReference type="PANTHER" id="PTHR23115">
    <property type="entry name" value="TRANSLATION FACTOR"/>
    <property type="match status" value="1"/>
</dbReference>
<evidence type="ECO:0000259" key="16">
    <source>
        <dbReference type="PROSITE" id="PS51722"/>
    </source>
</evidence>
<dbReference type="GO" id="GO:0000288">
    <property type="term" value="P:nuclear-transcribed mRNA catabolic process, deadenylation-dependent decay"/>
    <property type="evidence" value="ECO:0007669"/>
    <property type="project" value="InterPro"/>
</dbReference>
<dbReference type="GO" id="GO:0005525">
    <property type="term" value="F:GTP binding"/>
    <property type="evidence" value="ECO:0007669"/>
    <property type="project" value="UniProtKB-KW"/>
</dbReference>
<reference evidence="17" key="1">
    <citation type="submission" date="2021-07" db="EMBL/GenBank/DDBJ databases">
        <title>Draft genome of Mortierella alpina, strain LL118, isolated from an aspen leaf litter sample.</title>
        <authorList>
            <person name="Yang S."/>
            <person name="Vinatzer B.A."/>
        </authorList>
    </citation>
    <scope>NUCLEOTIDE SEQUENCE</scope>
    <source>
        <strain evidence="17">LL118</strain>
    </source>
</reference>
<comment type="similarity">
    <text evidence="2">Belongs to the TRAFAC class translation factor GTPase superfamily. Classic translation factor GTPase family. EF-Tu/EF-1A subfamily.</text>
</comment>
<dbReference type="FunFam" id="2.40.30.10:FF:000020">
    <property type="entry name" value="Translation elongation factor EF-1"/>
    <property type="match status" value="1"/>
</dbReference>
<keyword evidence="5" id="KW-0597">Phosphoprotein</keyword>
<keyword evidence="8" id="KW-0648">Protein biosynthesis</keyword>
<dbReference type="InterPro" id="IPR004161">
    <property type="entry name" value="EFTu-like_2"/>
</dbReference>
<keyword evidence="7" id="KW-0547">Nucleotide-binding</keyword>
<dbReference type="FunFam" id="3.40.50.300:FF:000503">
    <property type="entry name" value="Peptide chain release factor subunit 3"/>
    <property type="match status" value="1"/>
</dbReference>
<feature type="transmembrane region" description="Helical" evidence="15">
    <location>
        <begin position="48"/>
        <end position="69"/>
    </location>
</feature>
<evidence type="ECO:0000256" key="15">
    <source>
        <dbReference type="SAM" id="Phobius"/>
    </source>
</evidence>
<dbReference type="PRINTS" id="PR01343">
    <property type="entry name" value="YEASTERF"/>
</dbReference>
<keyword evidence="15" id="KW-0472">Membrane</keyword>
<dbReference type="InterPro" id="IPR000795">
    <property type="entry name" value="T_Tr_GTP-bd_dom"/>
</dbReference>
<sequence>MGLFDKFFGVVQPSTGAPILAAFYAIIGLVFTILSFGRWIMPHAETDLAIPWAIVCLLLLFTGAYGFWATTKGSTWHHRQFVSASWGFILMYLCWAIVYIAVENHHVEKVNRGCIELTGWEEKKCDDRRKTAVTVATALTTVAMILGFYFTLVLSKWVSGLEWEEHLEEERRLEQWRSGHGEKPGQEHVVEIAEANIIDNMSDQNDTADKLSGLSLNPNAGSFVPRVAAKPFVPSWMPPPAAAAPPAPAASSGIDFNRPPPAAVLNRTVEAAAAPAPVAAPIAKPASPAPKAPAAEAPKKKVEAAPKPAAAAPAPAPAPVEEEEIVDQETLTEFFGKEHMNVIFIGHVDAGKSTMGGRILEASGMIDKRTLEKYEKEAKEAGRDSWYLSWALDTNAEERAKGKTVECGRAYFETDIRRYTILDAPGHKTYVPSMIGGAAQADCAVLVISARKGEFETGFENGGQTREHAQLAKSGGVNKLIVVINKMDDPTVNWDKERYDECVNKLSPFLKANGYNMKTDVTFMPVSGYTGANIKKGIDPKDCTWYKGPSLLDFLDQLKLADRKLSAPLRMPISEKYKDMGTVVVGKIEAGSIKKGATILMMPNSVKVEVQAIYSELEEEIPVAYVGDNIRLRLRGIEEEDIMIGFVLCSPKNPIHVVSKFEATLGILDHKNIICAGYTAVLHIHNAIEEISLSAMMHLIDKKTGRKSKKPPQFLKKGQQGIVMIETSGPICVETFADAPKLGRFTLRDEGKTIAIGKITKLHFANEEA</sequence>
<dbReference type="InterPro" id="IPR003285">
    <property type="entry name" value="Sup35"/>
</dbReference>
<dbReference type="InterPro" id="IPR009001">
    <property type="entry name" value="Transl_elong_EF1A/Init_IF2_C"/>
</dbReference>
<keyword evidence="6" id="KW-0677">Repeat</keyword>
<dbReference type="SUPFAM" id="SSF52540">
    <property type="entry name" value="P-loop containing nucleoside triphosphate hydrolases"/>
    <property type="match status" value="1"/>
</dbReference>
<dbReference type="EMBL" id="JAIFTL010000037">
    <property type="protein sequence ID" value="KAG9325583.1"/>
    <property type="molecule type" value="Genomic_DNA"/>
</dbReference>
<dbReference type="GO" id="GO:0005829">
    <property type="term" value="C:cytosol"/>
    <property type="evidence" value="ECO:0007669"/>
    <property type="project" value="GOC"/>
</dbReference>
<dbReference type="Pfam" id="PF22594">
    <property type="entry name" value="GTP-eEF1A_C"/>
    <property type="match status" value="1"/>
</dbReference>
<dbReference type="InterPro" id="IPR027417">
    <property type="entry name" value="P-loop_NTPase"/>
</dbReference>
<dbReference type="CDD" id="cd03704">
    <property type="entry name" value="eRF3_C_III"/>
    <property type="match status" value="1"/>
</dbReference>
<feature type="domain" description="Tr-type G" evidence="16">
    <location>
        <begin position="337"/>
        <end position="563"/>
    </location>
</feature>
<dbReference type="Gene3D" id="3.40.50.300">
    <property type="entry name" value="P-loop containing nucleotide triphosphate hydrolases"/>
    <property type="match status" value="1"/>
</dbReference>
<dbReference type="GO" id="GO:0018444">
    <property type="term" value="C:translation release factor complex"/>
    <property type="evidence" value="ECO:0007669"/>
    <property type="project" value="UniProtKB-ARBA"/>
</dbReference>
<feature type="region of interest" description="Disordered" evidence="14">
    <location>
        <begin position="281"/>
        <end position="322"/>
    </location>
</feature>
<evidence type="ECO:0000256" key="1">
    <source>
        <dbReference type="ARBA" id="ARBA00004496"/>
    </source>
</evidence>
<evidence type="ECO:0000256" key="14">
    <source>
        <dbReference type="SAM" id="MobiDB-lite"/>
    </source>
</evidence>
<feature type="transmembrane region" description="Helical" evidence="15">
    <location>
        <begin position="20"/>
        <end position="41"/>
    </location>
</feature>
<evidence type="ECO:0000256" key="4">
    <source>
        <dbReference type="ARBA" id="ARBA00022490"/>
    </source>
</evidence>
<feature type="transmembrane region" description="Helical" evidence="15">
    <location>
        <begin position="81"/>
        <end position="102"/>
    </location>
</feature>
<feature type="transmembrane region" description="Helical" evidence="15">
    <location>
        <begin position="132"/>
        <end position="152"/>
    </location>
</feature>
<dbReference type="CDD" id="cd04089">
    <property type="entry name" value="eRF3_II"/>
    <property type="match status" value="1"/>
</dbReference>
<evidence type="ECO:0000256" key="11">
    <source>
        <dbReference type="ARBA" id="ARBA00030210"/>
    </source>
</evidence>
<dbReference type="SUPFAM" id="SSF50447">
    <property type="entry name" value="Translation proteins"/>
    <property type="match status" value="1"/>
</dbReference>
<evidence type="ECO:0000313" key="18">
    <source>
        <dbReference type="Proteomes" id="UP000717515"/>
    </source>
</evidence>
<evidence type="ECO:0000256" key="13">
    <source>
        <dbReference type="ARBA" id="ARBA00031881"/>
    </source>
</evidence>
<dbReference type="AlphaFoldDB" id="A0A9P8CYF5"/>
<dbReference type="InterPro" id="IPR054696">
    <property type="entry name" value="GTP-eEF1A_C"/>
</dbReference>